<accession>A0AAD3HFB1</accession>
<organism evidence="2 3">
    <name type="scientific">Chaetoceros tenuissimus</name>
    <dbReference type="NCBI Taxonomy" id="426638"/>
    <lineage>
        <taxon>Eukaryota</taxon>
        <taxon>Sar</taxon>
        <taxon>Stramenopiles</taxon>
        <taxon>Ochrophyta</taxon>
        <taxon>Bacillariophyta</taxon>
        <taxon>Coscinodiscophyceae</taxon>
        <taxon>Chaetocerotophycidae</taxon>
        <taxon>Chaetocerotales</taxon>
        <taxon>Chaetocerotaceae</taxon>
        <taxon>Chaetoceros</taxon>
    </lineage>
</organism>
<sequence length="276" mass="31222">MNEQNCIQQQQINPTGDGDIPMLTVPTRQSSLQYITPRKDYIQDPLNGSTTKTASTVDSFDSTRQEQSLSPVHFSLTERSTTPTDQHDIPPALLSRANLMTLVVDRKDSWQIPQHSSPSLNLTHASQDSDSPSSPVTKSLQLMVNSTNRILDEAHQDIYQELSRVSHSYMPIDASFGSSDAREELCLELNKVKLSEDTFKHEMNFAMDKIAYGHSSTEEFVKQRKLIPQQLETNHEENNNSNHNFEEEENLMDKFLSFLCCNCGHDADAAHHTDLE</sequence>
<dbReference type="Proteomes" id="UP001054902">
    <property type="component" value="Unassembled WGS sequence"/>
</dbReference>
<reference evidence="2 3" key="1">
    <citation type="journal article" date="2021" name="Sci. Rep.">
        <title>The genome of the diatom Chaetoceros tenuissimus carries an ancient integrated fragment of an extant virus.</title>
        <authorList>
            <person name="Hongo Y."/>
            <person name="Kimura K."/>
            <person name="Takaki Y."/>
            <person name="Yoshida Y."/>
            <person name="Baba S."/>
            <person name="Kobayashi G."/>
            <person name="Nagasaki K."/>
            <person name="Hano T."/>
            <person name="Tomaru Y."/>
        </authorList>
    </citation>
    <scope>NUCLEOTIDE SEQUENCE [LARGE SCALE GENOMIC DNA]</scope>
    <source>
        <strain evidence="2 3">NIES-3715</strain>
    </source>
</reference>
<proteinExistence type="predicted"/>
<comment type="caution">
    <text evidence="2">The sequence shown here is derived from an EMBL/GenBank/DDBJ whole genome shotgun (WGS) entry which is preliminary data.</text>
</comment>
<feature type="compositionally biased region" description="Polar residues" evidence="1">
    <location>
        <begin position="46"/>
        <end position="70"/>
    </location>
</feature>
<dbReference type="EMBL" id="BLLK01000072">
    <property type="protein sequence ID" value="GFH61201.1"/>
    <property type="molecule type" value="Genomic_DNA"/>
</dbReference>
<evidence type="ECO:0000256" key="1">
    <source>
        <dbReference type="SAM" id="MobiDB-lite"/>
    </source>
</evidence>
<feature type="region of interest" description="Disordered" evidence="1">
    <location>
        <begin position="1"/>
        <end position="21"/>
    </location>
</feature>
<evidence type="ECO:0000313" key="3">
    <source>
        <dbReference type="Proteomes" id="UP001054902"/>
    </source>
</evidence>
<keyword evidence="3" id="KW-1185">Reference proteome</keyword>
<name>A0AAD3HFB1_9STRA</name>
<evidence type="ECO:0000313" key="2">
    <source>
        <dbReference type="EMBL" id="GFH61201.1"/>
    </source>
</evidence>
<feature type="region of interest" description="Disordered" evidence="1">
    <location>
        <begin position="113"/>
        <end position="137"/>
    </location>
</feature>
<feature type="region of interest" description="Disordered" evidence="1">
    <location>
        <begin position="40"/>
        <end position="71"/>
    </location>
</feature>
<dbReference type="AlphaFoldDB" id="A0AAD3HFB1"/>
<gene>
    <name evidence="2" type="ORF">CTEN210_17677</name>
</gene>
<protein>
    <submittedName>
        <fullName evidence="2">Uncharacterized protein</fullName>
    </submittedName>
</protein>
<feature type="compositionally biased region" description="Low complexity" evidence="1">
    <location>
        <begin position="1"/>
        <end position="13"/>
    </location>
</feature>